<dbReference type="InterPro" id="IPR037121">
    <property type="entry name" value="Ribosomal_bL25_C"/>
</dbReference>
<dbReference type="GO" id="GO:0008097">
    <property type="term" value="F:5S rRNA binding"/>
    <property type="evidence" value="ECO:0007669"/>
    <property type="project" value="InterPro"/>
</dbReference>
<dbReference type="InterPro" id="IPR029751">
    <property type="entry name" value="Ribosomal_L25_dom"/>
</dbReference>
<keyword evidence="2 5" id="KW-0694">RNA-binding</keyword>
<dbReference type="CDD" id="cd00495">
    <property type="entry name" value="Ribosomal_L25_TL5_CTC"/>
    <property type="match status" value="1"/>
</dbReference>
<evidence type="ECO:0000256" key="1">
    <source>
        <dbReference type="ARBA" id="ARBA00022730"/>
    </source>
</evidence>
<dbReference type="HAMAP" id="MF_01334">
    <property type="entry name" value="Ribosomal_bL25_CTC"/>
    <property type="match status" value="1"/>
</dbReference>
<keyword evidence="1 5" id="KW-0699">rRNA-binding</keyword>
<dbReference type="AlphaFoldDB" id="A0A931GC28"/>
<dbReference type="SUPFAM" id="SSF50715">
    <property type="entry name" value="Ribosomal protein L25-like"/>
    <property type="match status" value="1"/>
</dbReference>
<evidence type="ECO:0000259" key="8">
    <source>
        <dbReference type="Pfam" id="PF14693"/>
    </source>
</evidence>
<sequence>MDLIKLNATERNTRGKGAARRLRGKKMIPGVVYGPKMDPVMVSLDTSEFDKIVRDRGVSGLFLSLKIQGDAPQTKVVMLKELQMDPFGIEYRHADFQQIDMDTQVTVSVPVEILGTSKGVKDGGGMLQIIRRELEVVCKPGDTPERIEIDVTHLEIGDAIHVESIDLGEGVQIPHEVNFTVVTVVPPDAGEEEEVEEDDLLDEEEMAETSEDAAAESTE</sequence>
<feature type="compositionally biased region" description="Acidic residues" evidence="6">
    <location>
        <begin position="189"/>
        <end position="219"/>
    </location>
</feature>
<evidence type="ECO:0000256" key="2">
    <source>
        <dbReference type="ARBA" id="ARBA00022884"/>
    </source>
</evidence>
<comment type="subunit">
    <text evidence="5">Part of the 50S ribosomal subunit; part of the 5S rRNA/L5/L18/L25 subcomplex. Contacts the 5S rRNA. Binds to the 5S rRNA independently of L5 and L18.</text>
</comment>
<dbReference type="Gene3D" id="2.170.120.20">
    <property type="entry name" value="Ribosomal protein L25, beta domain"/>
    <property type="match status" value="1"/>
</dbReference>
<dbReference type="Pfam" id="PF01386">
    <property type="entry name" value="Ribosomal_L25p"/>
    <property type="match status" value="1"/>
</dbReference>
<dbReference type="PANTHER" id="PTHR33284">
    <property type="entry name" value="RIBOSOMAL PROTEIN L25/GLN-TRNA SYNTHETASE, ANTI-CODON-BINDING DOMAIN-CONTAINING PROTEIN"/>
    <property type="match status" value="1"/>
</dbReference>
<dbReference type="InterPro" id="IPR011035">
    <property type="entry name" value="Ribosomal_bL25/Gln-tRNA_synth"/>
</dbReference>
<protein>
    <recommendedName>
        <fullName evidence="5">Large ribosomal subunit protein bL25</fullName>
    </recommendedName>
    <alternativeName>
        <fullName evidence="5">General stress protein CTC</fullName>
    </alternativeName>
</protein>
<dbReference type="GO" id="GO:0003735">
    <property type="term" value="F:structural constituent of ribosome"/>
    <property type="evidence" value="ECO:0007669"/>
    <property type="project" value="InterPro"/>
</dbReference>
<feature type="domain" description="Large ribosomal subunit protein bL25 L25" evidence="7">
    <location>
        <begin position="6"/>
        <end position="96"/>
    </location>
</feature>
<reference evidence="9" key="1">
    <citation type="submission" date="2020-07" db="EMBL/GenBank/DDBJ databases">
        <title>Severe corrosion of carbon steel in oil field produced water can be linked to methanogenic archaea containing a special type of NiFe hydrogenase.</title>
        <authorList>
            <person name="Lahme S."/>
            <person name="Mand J."/>
            <person name="Longwell J."/>
            <person name="Smith R."/>
            <person name="Enning D."/>
        </authorList>
    </citation>
    <scope>NUCLEOTIDE SEQUENCE</scope>
    <source>
        <strain evidence="9">MIC098Bin6</strain>
    </source>
</reference>
<feature type="region of interest" description="Disordered" evidence="6">
    <location>
        <begin position="187"/>
        <end position="219"/>
    </location>
</feature>
<evidence type="ECO:0000313" key="9">
    <source>
        <dbReference type="EMBL" id="MBG0779914.1"/>
    </source>
</evidence>
<evidence type="ECO:0000256" key="4">
    <source>
        <dbReference type="ARBA" id="ARBA00023274"/>
    </source>
</evidence>
<evidence type="ECO:0000256" key="6">
    <source>
        <dbReference type="SAM" id="MobiDB-lite"/>
    </source>
</evidence>
<dbReference type="NCBIfam" id="TIGR00731">
    <property type="entry name" value="bL25_bact_ctc"/>
    <property type="match status" value="1"/>
</dbReference>
<comment type="function">
    <text evidence="5">This is one of the proteins that binds to the 5S RNA in the ribosome where it forms part of the central protuberance.</text>
</comment>
<dbReference type="GO" id="GO:0006412">
    <property type="term" value="P:translation"/>
    <property type="evidence" value="ECO:0007669"/>
    <property type="project" value="UniProtKB-UniRule"/>
</dbReference>
<dbReference type="Gene3D" id="2.40.240.10">
    <property type="entry name" value="Ribosomal Protein L25, Chain P"/>
    <property type="match status" value="1"/>
</dbReference>
<dbReference type="PANTHER" id="PTHR33284:SF1">
    <property type="entry name" value="RIBOSOMAL PROTEIN L25_GLN-TRNA SYNTHETASE, ANTI-CODON-BINDING DOMAIN-CONTAINING PROTEIN"/>
    <property type="match status" value="1"/>
</dbReference>
<evidence type="ECO:0000256" key="5">
    <source>
        <dbReference type="HAMAP-Rule" id="MF_01334"/>
    </source>
</evidence>
<dbReference type="InterPro" id="IPR001021">
    <property type="entry name" value="Ribosomal_bL25_long"/>
</dbReference>
<gene>
    <name evidence="5" type="primary">rplY</name>
    <name evidence="5" type="synonym">ctc</name>
    <name evidence="9" type="ORF">H0S81_08310</name>
</gene>
<dbReference type="InterPro" id="IPR020056">
    <property type="entry name" value="Rbsml_bL25/Gln-tRNA_synth_N"/>
</dbReference>
<dbReference type="InterPro" id="IPR020057">
    <property type="entry name" value="Ribosomal_bL25_b-dom"/>
</dbReference>
<comment type="caution">
    <text evidence="9">The sequence shown here is derived from an EMBL/GenBank/DDBJ whole genome shotgun (WGS) entry which is preliminary data.</text>
</comment>
<dbReference type="Pfam" id="PF14693">
    <property type="entry name" value="Ribosomal_TL5_C"/>
    <property type="match status" value="1"/>
</dbReference>
<evidence type="ECO:0000256" key="3">
    <source>
        <dbReference type="ARBA" id="ARBA00022980"/>
    </source>
</evidence>
<accession>A0A931GC28</accession>
<keyword evidence="3 5" id="KW-0689">Ribosomal protein</keyword>
<keyword evidence="4 5" id="KW-0687">Ribonucleoprotein</keyword>
<proteinExistence type="inferred from homology"/>
<comment type="similarity">
    <text evidence="5">Belongs to the bacterial ribosomal protein bL25 family. CTC subfamily.</text>
</comment>
<evidence type="ECO:0000259" key="7">
    <source>
        <dbReference type="Pfam" id="PF01386"/>
    </source>
</evidence>
<feature type="domain" description="Large ribosomal subunit protein bL25 beta" evidence="8">
    <location>
        <begin position="104"/>
        <end position="187"/>
    </location>
</feature>
<evidence type="ECO:0000313" key="10">
    <source>
        <dbReference type="Proteomes" id="UP000706172"/>
    </source>
</evidence>
<dbReference type="EMBL" id="JACCQK010000495">
    <property type="protein sequence ID" value="MBG0779914.1"/>
    <property type="molecule type" value="Genomic_DNA"/>
</dbReference>
<dbReference type="GO" id="GO:0022625">
    <property type="term" value="C:cytosolic large ribosomal subunit"/>
    <property type="evidence" value="ECO:0007669"/>
    <property type="project" value="TreeGrafter"/>
</dbReference>
<organism evidence="9 10">
    <name type="scientific">Desulfotignum balticum</name>
    <dbReference type="NCBI Taxonomy" id="115781"/>
    <lineage>
        <taxon>Bacteria</taxon>
        <taxon>Pseudomonadati</taxon>
        <taxon>Thermodesulfobacteriota</taxon>
        <taxon>Desulfobacteria</taxon>
        <taxon>Desulfobacterales</taxon>
        <taxon>Desulfobacteraceae</taxon>
        <taxon>Desulfotignum</taxon>
    </lineage>
</organism>
<name>A0A931GC28_9BACT</name>
<dbReference type="Proteomes" id="UP000706172">
    <property type="component" value="Unassembled WGS sequence"/>
</dbReference>
<dbReference type="InterPro" id="IPR020930">
    <property type="entry name" value="Ribosomal_uL5_bac-type"/>
</dbReference>